<gene>
    <name evidence="1" type="ORF">PCC6912_62960</name>
</gene>
<dbReference type="SUPFAM" id="SSF158446">
    <property type="entry name" value="IVS-encoded protein-like"/>
    <property type="match status" value="1"/>
</dbReference>
<comment type="caution">
    <text evidence="1">The sequence shown here is derived from an EMBL/GenBank/DDBJ whole genome shotgun (WGS) entry which is preliminary data.</text>
</comment>
<dbReference type="Gene3D" id="1.20.1440.60">
    <property type="entry name" value="23S rRNA-intervening sequence"/>
    <property type="match status" value="1"/>
</dbReference>
<proteinExistence type="predicted"/>
<dbReference type="STRING" id="211165.GCA_000317285_00378"/>
<dbReference type="Proteomes" id="UP000268857">
    <property type="component" value="Unassembled WGS sequence"/>
</dbReference>
<dbReference type="InterPro" id="IPR012657">
    <property type="entry name" value="23S_rRNA-intervening_sequence"/>
</dbReference>
<dbReference type="NCBIfam" id="TIGR02436">
    <property type="entry name" value="four helix bundle protein"/>
    <property type="match status" value="1"/>
</dbReference>
<organism evidence="1 2">
    <name type="scientific">Chlorogloeopsis fritschii PCC 6912</name>
    <dbReference type="NCBI Taxonomy" id="211165"/>
    <lineage>
        <taxon>Bacteria</taxon>
        <taxon>Bacillati</taxon>
        <taxon>Cyanobacteriota</taxon>
        <taxon>Cyanophyceae</taxon>
        <taxon>Nostocales</taxon>
        <taxon>Chlorogloeopsidaceae</taxon>
        <taxon>Chlorogloeopsis</taxon>
    </lineage>
</organism>
<keyword evidence="2" id="KW-1185">Reference proteome</keyword>
<dbReference type="AlphaFoldDB" id="A0A3S0XYC0"/>
<name>A0A3S0XYC0_CHLFR</name>
<reference evidence="1 2" key="1">
    <citation type="journal article" date="2019" name="Genome Biol. Evol.">
        <title>Day and night: Metabolic profiles and evolutionary relationships of six axenic non-marine cyanobacteria.</title>
        <authorList>
            <person name="Will S.E."/>
            <person name="Henke P."/>
            <person name="Boedeker C."/>
            <person name="Huang S."/>
            <person name="Brinkmann H."/>
            <person name="Rohde M."/>
            <person name="Jarek M."/>
            <person name="Friedl T."/>
            <person name="Seufert S."/>
            <person name="Schumacher M."/>
            <person name="Overmann J."/>
            <person name="Neumann-Schaal M."/>
            <person name="Petersen J."/>
        </authorList>
    </citation>
    <scope>NUCLEOTIDE SEQUENCE [LARGE SCALE GENOMIC DNA]</scope>
    <source>
        <strain evidence="1 2">PCC 6912</strain>
    </source>
</reference>
<evidence type="ECO:0000313" key="1">
    <source>
        <dbReference type="EMBL" id="RUR72485.1"/>
    </source>
</evidence>
<evidence type="ECO:0000313" key="2">
    <source>
        <dbReference type="Proteomes" id="UP000268857"/>
    </source>
</evidence>
<dbReference type="Pfam" id="PF05635">
    <property type="entry name" value="23S_rRNA_IVP"/>
    <property type="match status" value="1"/>
</dbReference>
<evidence type="ECO:0008006" key="3">
    <source>
        <dbReference type="Google" id="ProtNLM"/>
    </source>
</evidence>
<protein>
    <recommendedName>
        <fullName evidence="3">Four helix bundle protein</fullName>
    </recommendedName>
</protein>
<dbReference type="EMBL" id="RSCJ01000048">
    <property type="protein sequence ID" value="RUR72485.1"/>
    <property type="molecule type" value="Genomic_DNA"/>
</dbReference>
<accession>A0A3S0XYC0</accession>
<sequence length="54" mass="6042">MAIAKGSLMETETFLMLAVRLNYVTQPQAELTLSLITQISKMLTSLRNKILSTQ</sequence>
<dbReference type="InterPro" id="IPR036583">
    <property type="entry name" value="23S_rRNA_IVS_sf"/>
</dbReference>